<keyword evidence="3" id="KW-1185">Reference proteome</keyword>
<comment type="caution">
    <text evidence="2">The sequence shown here is derived from an EMBL/GenBank/DDBJ whole genome shotgun (WGS) entry which is preliminary data.</text>
</comment>
<dbReference type="AlphaFoldDB" id="A0AAN9LHN9"/>
<dbReference type="EMBL" id="JAYMYQ010000004">
    <property type="protein sequence ID" value="KAK7336192.1"/>
    <property type="molecule type" value="Genomic_DNA"/>
</dbReference>
<proteinExistence type="predicted"/>
<name>A0AAN9LHN9_CANGL</name>
<accession>A0AAN9LHN9</accession>
<keyword evidence="1" id="KW-0472">Membrane</keyword>
<keyword evidence="1" id="KW-1133">Transmembrane helix</keyword>
<feature type="transmembrane region" description="Helical" evidence="1">
    <location>
        <begin position="37"/>
        <end position="59"/>
    </location>
</feature>
<evidence type="ECO:0000313" key="2">
    <source>
        <dbReference type="EMBL" id="KAK7336192.1"/>
    </source>
</evidence>
<sequence>MITPNFAFLFNGFSICLGVESCFFLHLPTDPNTCFHFLFVVLELPWFWFFFIFILVTVMEMDNVPKAERFPLELGWRGISTGEGILCGAHVSVRRRK</sequence>
<dbReference type="Proteomes" id="UP001367508">
    <property type="component" value="Unassembled WGS sequence"/>
</dbReference>
<organism evidence="2 3">
    <name type="scientific">Canavalia gladiata</name>
    <name type="common">Sword bean</name>
    <name type="synonym">Dolichos gladiatus</name>
    <dbReference type="NCBI Taxonomy" id="3824"/>
    <lineage>
        <taxon>Eukaryota</taxon>
        <taxon>Viridiplantae</taxon>
        <taxon>Streptophyta</taxon>
        <taxon>Embryophyta</taxon>
        <taxon>Tracheophyta</taxon>
        <taxon>Spermatophyta</taxon>
        <taxon>Magnoliopsida</taxon>
        <taxon>eudicotyledons</taxon>
        <taxon>Gunneridae</taxon>
        <taxon>Pentapetalae</taxon>
        <taxon>rosids</taxon>
        <taxon>fabids</taxon>
        <taxon>Fabales</taxon>
        <taxon>Fabaceae</taxon>
        <taxon>Papilionoideae</taxon>
        <taxon>50 kb inversion clade</taxon>
        <taxon>NPAAA clade</taxon>
        <taxon>indigoferoid/millettioid clade</taxon>
        <taxon>Phaseoleae</taxon>
        <taxon>Canavalia</taxon>
    </lineage>
</organism>
<feature type="transmembrane region" description="Helical" evidence="1">
    <location>
        <begin position="6"/>
        <end position="25"/>
    </location>
</feature>
<gene>
    <name evidence="2" type="ORF">VNO77_16726</name>
</gene>
<protein>
    <submittedName>
        <fullName evidence="2">Uncharacterized protein</fullName>
    </submittedName>
</protein>
<evidence type="ECO:0000313" key="3">
    <source>
        <dbReference type="Proteomes" id="UP001367508"/>
    </source>
</evidence>
<reference evidence="2 3" key="1">
    <citation type="submission" date="2024-01" db="EMBL/GenBank/DDBJ databases">
        <title>The genomes of 5 underutilized Papilionoideae crops provide insights into root nodulation and disease resistanc.</title>
        <authorList>
            <person name="Jiang F."/>
        </authorList>
    </citation>
    <scope>NUCLEOTIDE SEQUENCE [LARGE SCALE GENOMIC DNA]</scope>
    <source>
        <strain evidence="2">LVBAO_FW01</strain>
        <tissue evidence="2">Leaves</tissue>
    </source>
</reference>
<evidence type="ECO:0000256" key="1">
    <source>
        <dbReference type="SAM" id="Phobius"/>
    </source>
</evidence>
<keyword evidence="1" id="KW-0812">Transmembrane</keyword>